<comment type="caution">
    <text evidence="2">The sequence shown here is derived from an EMBL/GenBank/DDBJ whole genome shotgun (WGS) entry which is preliminary data.</text>
</comment>
<organism evidence="2 3">
    <name type="scientific">Neorhizobium alkalisoli</name>
    <dbReference type="NCBI Taxonomy" id="528178"/>
    <lineage>
        <taxon>Bacteria</taxon>
        <taxon>Pseudomonadati</taxon>
        <taxon>Pseudomonadota</taxon>
        <taxon>Alphaproteobacteria</taxon>
        <taxon>Hyphomicrobiales</taxon>
        <taxon>Rhizobiaceae</taxon>
        <taxon>Rhizobium/Agrobacterium group</taxon>
        <taxon>Neorhizobium</taxon>
    </lineage>
</organism>
<keyword evidence="2" id="KW-0808">Transferase</keyword>
<dbReference type="OrthoDB" id="8109453at2"/>
<gene>
    <name evidence="2" type="ORF">FHW37_101539</name>
</gene>
<feature type="domain" description="Peptidase C45 hydrolase" evidence="1">
    <location>
        <begin position="129"/>
        <end position="355"/>
    </location>
</feature>
<sequence>MTLPLPCPLVEVSGTPLERGHQYGEQAAERILRGVDHYKDQLHSSGLKDDDLAAMIDRFAGAIENYGSQYIEEMKGIARAVNKDLSAILLLNARTEILKLARRREKGQQDFIQSDGCTGVFIMPSASQDNSFIHAQNWDWKAECAETAIVLKIKREDGPDIITFTEAGGLARTGFNSAGITISGNYLETDRDYRELGVPLAIIRRKVLEQDQLAMSMQAVYGTRKSASNNMMIGHVHGIAIDFECAPDETFLVHPQDGILVHANHFQSPVALSKLLDKGINNMPDSLYRDLRVRQLLEPHKGRITVDTVKDALSDMFETPYSVCRPPRKSPLSNNQSATVATIVMVPAEGRIEVALLPALGAHFWKYSLDMQIKPIEQPGRAETAAA</sequence>
<dbReference type="NCBIfam" id="NF040521">
    <property type="entry name" value="C45_proenzyme"/>
    <property type="match status" value="1"/>
</dbReference>
<dbReference type="Gene3D" id="3.60.60.10">
    <property type="entry name" value="Penicillin V Acylase, Chain A"/>
    <property type="match status" value="1"/>
</dbReference>
<dbReference type="Proteomes" id="UP000320653">
    <property type="component" value="Unassembled WGS sequence"/>
</dbReference>
<dbReference type="Pfam" id="PF03417">
    <property type="entry name" value="AAT"/>
    <property type="match status" value="1"/>
</dbReference>
<dbReference type="InterPro" id="IPR047801">
    <property type="entry name" value="Peptidase_C45"/>
</dbReference>
<accession>A0A561R807</accession>
<dbReference type="RefSeq" id="WP_145632118.1">
    <property type="nucleotide sequence ID" value="NZ_VIWP01000001.1"/>
</dbReference>
<evidence type="ECO:0000313" key="3">
    <source>
        <dbReference type="Proteomes" id="UP000320653"/>
    </source>
</evidence>
<dbReference type="EMBL" id="VIWP01000001">
    <property type="protein sequence ID" value="TWF58735.1"/>
    <property type="molecule type" value="Genomic_DNA"/>
</dbReference>
<keyword evidence="2" id="KW-0012">Acyltransferase</keyword>
<dbReference type="Gene3D" id="1.10.10.2120">
    <property type="match status" value="1"/>
</dbReference>
<reference evidence="2 3" key="1">
    <citation type="submission" date="2019-06" db="EMBL/GenBank/DDBJ databases">
        <title>Sorghum-associated microbial communities from plants grown in Nebraska, USA.</title>
        <authorList>
            <person name="Schachtman D."/>
        </authorList>
    </citation>
    <scope>NUCLEOTIDE SEQUENCE [LARGE SCALE GENOMIC DNA]</scope>
    <source>
        <strain evidence="2 3">1225</strain>
    </source>
</reference>
<keyword evidence="3" id="KW-1185">Reference proteome</keyword>
<dbReference type="PANTHER" id="PTHR34180">
    <property type="entry name" value="PEPTIDASE C45"/>
    <property type="match status" value="1"/>
</dbReference>
<proteinExistence type="predicted"/>
<protein>
    <submittedName>
        <fullName evidence="2">Isopenicillin-N N-acyltransferase-like protein</fullName>
    </submittedName>
</protein>
<name>A0A561R807_9HYPH</name>
<dbReference type="GO" id="GO:0016746">
    <property type="term" value="F:acyltransferase activity"/>
    <property type="evidence" value="ECO:0007669"/>
    <property type="project" value="UniProtKB-KW"/>
</dbReference>
<dbReference type="AlphaFoldDB" id="A0A561R807"/>
<dbReference type="InterPro" id="IPR047794">
    <property type="entry name" value="C45_proenzyme-like"/>
</dbReference>
<evidence type="ECO:0000259" key="1">
    <source>
        <dbReference type="Pfam" id="PF03417"/>
    </source>
</evidence>
<dbReference type="InterPro" id="IPR005079">
    <property type="entry name" value="Peptidase_C45_hydrolase"/>
</dbReference>
<evidence type="ECO:0000313" key="2">
    <source>
        <dbReference type="EMBL" id="TWF58735.1"/>
    </source>
</evidence>
<dbReference type="PANTHER" id="PTHR34180:SF1">
    <property type="entry name" value="BETA-ALANYL-DOPAMINE_CARCININE HYDROLASE"/>
    <property type="match status" value="1"/>
</dbReference>